<sequence length="39" mass="4326">MFHVGSFFYFSDQLDPAGVWLFAARSLLLGDQAGDPFDS</sequence>
<evidence type="ECO:0000313" key="2">
    <source>
        <dbReference type="Proteomes" id="UP000011907"/>
    </source>
</evidence>
<dbReference type="Proteomes" id="UP000011907">
    <property type="component" value="Unassembled WGS sequence"/>
</dbReference>
<evidence type="ECO:0000313" key="1">
    <source>
        <dbReference type="EMBL" id="EME75061.1"/>
    </source>
</evidence>
<proteinExistence type="predicted"/>
<dbReference type="PATRIC" id="fig|1274524.3.peg.1894"/>
<protein>
    <submittedName>
        <fullName evidence="1">Uncharacterized protein</fullName>
    </submittedName>
</protein>
<comment type="caution">
    <text evidence="1">The sequence shown here is derived from an EMBL/GenBank/DDBJ whole genome shotgun (WGS) entry which is preliminary data.</text>
</comment>
<dbReference type="STRING" id="1274524.BSONL12_08737"/>
<dbReference type="EMBL" id="AOFM01000006">
    <property type="protein sequence ID" value="EME75061.1"/>
    <property type="molecule type" value="Genomic_DNA"/>
</dbReference>
<reference evidence="1 2" key="1">
    <citation type="journal article" date="2013" name="Genome Announc.">
        <title>Draft Whole-Genome Sequence of Bacillus sonorensis Strain L12, a Source of Nonribosomal Lipopeptides.</title>
        <authorList>
            <person name="Adimpong D.B."/>
            <person name="Sorensen K.I."/>
            <person name="Nielsen D.S."/>
            <person name="Thorsen L."/>
            <person name="Rasmussen T.B."/>
            <person name="Derkx P.M."/>
            <person name="Jespersen L."/>
        </authorList>
    </citation>
    <scope>NUCLEOTIDE SEQUENCE [LARGE SCALE GENOMIC DNA]</scope>
    <source>
        <strain evidence="1 2">L12</strain>
    </source>
</reference>
<organism evidence="1 2">
    <name type="scientific">Bacillus sonorensis L12</name>
    <dbReference type="NCBI Taxonomy" id="1274524"/>
    <lineage>
        <taxon>Bacteria</taxon>
        <taxon>Bacillati</taxon>
        <taxon>Bacillota</taxon>
        <taxon>Bacilli</taxon>
        <taxon>Bacillales</taxon>
        <taxon>Bacillaceae</taxon>
        <taxon>Bacillus</taxon>
    </lineage>
</organism>
<name>M5P4V3_9BACI</name>
<accession>M5P4V3</accession>
<dbReference type="AlphaFoldDB" id="M5P4V3"/>
<gene>
    <name evidence="1" type="ORF">BSONL12_08737</name>
</gene>